<evidence type="ECO:0000313" key="5">
    <source>
        <dbReference type="EMBL" id="GFP30824.1"/>
    </source>
</evidence>
<dbReference type="GO" id="GO:0009236">
    <property type="term" value="P:cobalamin biosynthetic process"/>
    <property type="evidence" value="ECO:0007669"/>
    <property type="project" value="UniProtKB-KW"/>
</dbReference>
<keyword evidence="6" id="KW-1185">Reference proteome</keyword>
<dbReference type="AlphaFoldDB" id="A0A6V8PGJ3"/>
<dbReference type="InterPro" id="IPR002748">
    <property type="entry name" value="CbiD"/>
</dbReference>
<dbReference type="GO" id="GO:0008168">
    <property type="term" value="F:methyltransferase activity"/>
    <property type="evidence" value="ECO:0007669"/>
    <property type="project" value="UniProtKB-KW"/>
</dbReference>
<keyword evidence="1" id="KW-0169">Cobalamin biosynthesis</keyword>
<protein>
    <recommendedName>
        <fullName evidence="7">Cobalt-precorrin-5B (C1)-methyltransferase</fullName>
    </recommendedName>
</protein>
<dbReference type="PANTHER" id="PTHR35863:SF1">
    <property type="entry name" value="COBALT-PRECORRIN-5B C(1)-METHYLTRANSFERASE"/>
    <property type="match status" value="1"/>
</dbReference>
<dbReference type="EMBL" id="BLRZ01000108">
    <property type="protein sequence ID" value="GFP30824.1"/>
    <property type="molecule type" value="Genomic_DNA"/>
</dbReference>
<dbReference type="GO" id="GO:0032259">
    <property type="term" value="P:methylation"/>
    <property type="evidence" value="ECO:0007669"/>
    <property type="project" value="UniProtKB-KW"/>
</dbReference>
<evidence type="ECO:0000256" key="2">
    <source>
        <dbReference type="ARBA" id="ARBA00022603"/>
    </source>
</evidence>
<dbReference type="Proteomes" id="UP000588083">
    <property type="component" value="Unassembled WGS sequence"/>
</dbReference>
<dbReference type="InterPro" id="IPR036074">
    <property type="entry name" value="CbiD_sf"/>
</dbReference>
<evidence type="ECO:0008006" key="7">
    <source>
        <dbReference type="Google" id="ProtNLM"/>
    </source>
</evidence>
<evidence type="ECO:0000256" key="3">
    <source>
        <dbReference type="ARBA" id="ARBA00022679"/>
    </source>
</evidence>
<dbReference type="PANTHER" id="PTHR35863">
    <property type="entry name" value="COBALT-PRECORRIN-5B C(1)-METHYLTRANSFERASE"/>
    <property type="match status" value="1"/>
</dbReference>
<gene>
    <name evidence="5" type="ORF">HKBW3S34_01744</name>
</gene>
<organism evidence="5 6">
    <name type="scientific">Candidatus Hakubella thermalkaliphila</name>
    <dbReference type="NCBI Taxonomy" id="2754717"/>
    <lineage>
        <taxon>Bacteria</taxon>
        <taxon>Bacillati</taxon>
        <taxon>Actinomycetota</taxon>
        <taxon>Actinomycetota incertae sedis</taxon>
        <taxon>Candidatus Hakubellales</taxon>
        <taxon>Candidatus Hakubellaceae</taxon>
        <taxon>Candidatus Hakubella</taxon>
    </lineage>
</organism>
<keyword evidence="3" id="KW-0808">Transferase</keyword>
<keyword evidence="2" id="KW-0489">Methyltransferase</keyword>
<dbReference type="Pfam" id="PF01888">
    <property type="entry name" value="CbiD"/>
    <property type="match status" value="1"/>
</dbReference>
<evidence type="ECO:0000256" key="4">
    <source>
        <dbReference type="ARBA" id="ARBA00022691"/>
    </source>
</evidence>
<sequence>MNKTEKGFKKGFTTGTCAQATAKAAAIMLSTGKKIERVEVKTPSGVKLNLELIDREVGEDFAR</sequence>
<comment type="caution">
    <text evidence="5">The sequence shown here is derived from an EMBL/GenBank/DDBJ whole genome shotgun (WGS) entry which is preliminary data.</text>
</comment>
<reference evidence="5 6" key="1">
    <citation type="journal article" date="2020" name="Front. Microbiol.">
        <title>Single-cell genomics of novel Actinobacteria with the Wood-Ljungdahl pathway discovered in a serpentinizing system.</title>
        <authorList>
            <person name="Merino N."/>
            <person name="Kawai M."/>
            <person name="Boyd E.S."/>
            <person name="Colman D.R."/>
            <person name="McGlynn S.E."/>
            <person name="Nealson K.H."/>
            <person name="Kurokawa K."/>
            <person name="Hongoh Y."/>
        </authorList>
    </citation>
    <scope>NUCLEOTIDE SEQUENCE [LARGE SCALE GENOMIC DNA]</scope>
    <source>
        <strain evidence="5 6">S34</strain>
    </source>
</reference>
<keyword evidence="4" id="KW-0949">S-adenosyl-L-methionine</keyword>
<accession>A0A6V8PGJ3</accession>
<name>A0A6V8PGJ3_9ACTN</name>
<proteinExistence type="predicted"/>
<feature type="non-terminal residue" evidence="5">
    <location>
        <position position="63"/>
    </location>
</feature>
<dbReference type="RefSeq" id="WP_176238079.1">
    <property type="nucleotide sequence ID" value="NZ_BLRZ01000108.1"/>
</dbReference>
<evidence type="ECO:0000256" key="1">
    <source>
        <dbReference type="ARBA" id="ARBA00022573"/>
    </source>
</evidence>
<evidence type="ECO:0000313" key="6">
    <source>
        <dbReference type="Proteomes" id="UP000588083"/>
    </source>
</evidence>
<dbReference type="SUPFAM" id="SSF111342">
    <property type="entry name" value="CbiD-like"/>
    <property type="match status" value="1"/>
</dbReference>
<dbReference type="Gene3D" id="3.30.2110.10">
    <property type="entry name" value="CbiD-like"/>
    <property type="match status" value="1"/>
</dbReference>